<keyword evidence="5" id="KW-0521">NADP</keyword>
<dbReference type="GO" id="GO:0005739">
    <property type="term" value="C:mitochondrion"/>
    <property type="evidence" value="ECO:0007669"/>
    <property type="project" value="TreeGrafter"/>
</dbReference>
<dbReference type="GO" id="GO:0006730">
    <property type="term" value="P:one-carbon metabolic process"/>
    <property type="evidence" value="ECO:0007669"/>
    <property type="project" value="UniProtKB-KW"/>
</dbReference>
<dbReference type="GO" id="GO:0046655">
    <property type="term" value="P:folic acid metabolic process"/>
    <property type="evidence" value="ECO:0007669"/>
    <property type="project" value="TreeGrafter"/>
</dbReference>
<dbReference type="InterPro" id="IPR017925">
    <property type="entry name" value="DHFR_CS"/>
</dbReference>
<protein>
    <recommendedName>
        <fullName evidence="3">Dihydrofolate reductase</fullName>
        <ecNumber evidence="2">1.5.1.3</ecNumber>
    </recommendedName>
</protein>
<dbReference type="PANTHER" id="PTHR48069">
    <property type="entry name" value="DIHYDROFOLATE REDUCTASE"/>
    <property type="match status" value="1"/>
</dbReference>
<dbReference type="OrthoDB" id="414698at2759"/>
<dbReference type="GO" id="GO:0004146">
    <property type="term" value="F:dihydrofolate reductase activity"/>
    <property type="evidence" value="ECO:0007669"/>
    <property type="project" value="UniProtKB-EC"/>
</dbReference>
<dbReference type="GO" id="GO:0050661">
    <property type="term" value="F:NADP binding"/>
    <property type="evidence" value="ECO:0007669"/>
    <property type="project" value="InterPro"/>
</dbReference>
<dbReference type="Pfam" id="PF00186">
    <property type="entry name" value="DHFR_1"/>
    <property type="match status" value="1"/>
</dbReference>
<gene>
    <name evidence="9" type="ORF">FIBSPDRAFT_1037808</name>
</gene>
<dbReference type="Proteomes" id="UP000076532">
    <property type="component" value="Unassembled WGS sequence"/>
</dbReference>
<evidence type="ECO:0000256" key="7">
    <source>
        <dbReference type="RuleBase" id="RU004474"/>
    </source>
</evidence>
<dbReference type="Gene3D" id="3.40.430.10">
    <property type="entry name" value="Dihydrofolate Reductase, subunit A"/>
    <property type="match status" value="1"/>
</dbReference>
<dbReference type="STRING" id="436010.A0A166U6H1"/>
<evidence type="ECO:0000256" key="4">
    <source>
        <dbReference type="ARBA" id="ARBA00022563"/>
    </source>
</evidence>
<reference evidence="9 10" key="1">
    <citation type="journal article" date="2016" name="Mol. Biol. Evol.">
        <title>Comparative Genomics of Early-Diverging Mushroom-Forming Fungi Provides Insights into the Origins of Lignocellulose Decay Capabilities.</title>
        <authorList>
            <person name="Nagy L.G."/>
            <person name="Riley R."/>
            <person name="Tritt A."/>
            <person name="Adam C."/>
            <person name="Daum C."/>
            <person name="Floudas D."/>
            <person name="Sun H."/>
            <person name="Yadav J.S."/>
            <person name="Pangilinan J."/>
            <person name="Larsson K.H."/>
            <person name="Matsuura K."/>
            <person name="Barry K."/>
            <person name="Labutti K."/>
            <person name="Kuo R."/>
            <person name="Ohm R.A."/>
            <person name="Bhattacharya S.S."/>
            <person name="Shirouzu T."/>
            <person name="Yoshinaga Y."/>
            <person name="Martin F.M."/>
            <person name="Grigoriev I.V."/>
            <person name="Hibbett D.S."/>
        </authorList>
    </citation>
    <scope>NUCLEOTIDE SEQUENCE [LARGE SCALE GENOMIC DNA]</scope>
    <source>
        <strain evidence="9 10">CBS 109695</strain>
    </source>
</reference>
<dbReference type="InterPro" id="IPR001796">
    <property type="entry name" value="DHFR_dom"/>
</dbReference>
<dbReference type="PROSITE" id="PS00075">
    <property type="entry name" value="DHFR_1"/>
    <property type="match status" value="1"/>
</dbReference>
<evidence type="ECO:0000313" key="9">
    <source>
        <dbReference type="EMBL" id="KZP31367.1"/>
    </source>
</evidence>
<comment type="pathway">
    <text evidence="1">Cofactor biosynthesis; tetrahydrofolate biosynthesis; 5,6,7,8-tetrahydrofolate from 7,8-dihydrofolate: step 1/1.</text>
</comment>
<name>A0A166U6H1_9AGAM</name>
<dbReference type="PANTHER" id="PTHR48069:SF3">
    <property type="entry name" value="DIHYDROFOLATE REDUCTASE"/>
    <property type="match status" value="1"/>
</dbReference>
<dbReference type="PROSITE" id="PS51330">
    <property type="entry name" value="DHFR_2"/>
    <property type="match status" value="1"/>
</dbReference>
<comment type="similarity">
    <text evidence="7">Belongs to the dihydrofolate reductase family.</text>
</comment>
<evidence type="ECO:0000256" key="1">
    <source>
        <dbReference type="ARBA" id="ARBA00004903"/>
    </source>
</evidence>
<keyword evidence="10" id="KW-1185">Reference proteome</keyword>
<dbReference type="UniPathway" id="UPA00077">
    <property type="reaction ID" value="UER00158"/>
</dbReference>
<organism evidence="9 10">
    <name type="scientific">Athelia psychrophila</name>
    <dbReference type="NCBI Taxonomy" id="1759441"/>
    <lineage>
        <taxon>Eukaryota</taxon>
        <taxon>Fungi</taxon>
        <taxon>Dikarya</taxon>
        <taxon>Basidiomycota</taxon>
        <taxon>Agaricomycotina</taxon>
        <taxon>Agaricomycetes</taxon>
        <taxon>Agaricomycetidae</taxon>
        <taxon>Atheliales</taxon>
        <taxon>Atheliaceae</taxon>
        <taxon>Athelia</taxon>
    </lineage>
</organism>
<dbReference type="EC" id="1.5.1.3" evidence="2"/>
<dbReference type="SUPFAM" id="SSF53597">
    <property type="entry name" value="Dihydrofolate reductase-like"/>
    <property type="match status" value="1"/>
</dbReference>
<evidence type="ECO:0000256" key="6">
    <source>
        <dbReference type="ARBA" id="ARBA00023002"/>
    </source>
</evidence>
<keyword evidence="6" id="KW-0560">Oxidoreductase</keyword>
<dbReference type="EMBL" id="KV417490">
    <property type="protein sequence ID" value="KZP31367.1"/>
    <property type="molecule type" value="Genomic_DNA"/>
</dbReference>
<evidence type="ECO:0000256" key="3">
    <source>
        <dbReference type="ARBA" id="ARBA00018886"/>
    </source>
</evidence>
<sequence length="228" mass="25162">MSGDVKVGHPDPARLYTLMSRLTIIVAATRSNGIGQNARLPWRLPKEMAYFAQVTSAAPEGAANALVMGKNTWESIPSKFRPLKKRVSIVISSNRDYQLYALPPGSETPNPPIYLHCDLNSALKRASSSSSGEPKIHRSFVIGGASLYAEVLNLPPSSPAFVDRILLTRIISPAFEDCDVFMPDFSAGEGWAQALHAELRTWVGFDVPEGIQEEKGVQYEFQMWVREL</sequence>
<accession>A0A166U6H1</accession>
<dbReference type="InterPro" id="IPR024072">
    <property type="entry name" value="DHFR-like_dom_sf"/>
</dbReference>
<dbReference type="PRINTS" id="PR00070">
    <property type="entry name" value="DHFR"/>
</dbReference>
<keyword evidence="4" id="KW-0554">One-carbon metabolism</keyword>
<evidence type="ECO:0000313" key="10">
    <source>
        <dbReference type="Proteomes" id="UP000076532"/>
    </source>
</evidence>
<evidence type="ECO:0000256" key="5">
    <source>
        <dbReference type="ARBA" id="ARBA00022857"/>
    </source>
</evidence>
<dbReference type="GO" id="GO:0046654">
    <property type="term" value="P:tetrahydrofolate biosynthetic process"/>
    <property type="evidence" value="ECO:0007669"/>
    <property type="project" value="UniProtKB-UniPathway"/>
</dbReference>
<proteinExistence type="inferred from homology"/>
<dbReference type="InterPro" id="IPR012259">
    <property type="entry name" value="DHFR"/>
</dbReference>
<dbReference type="CDD" id="cd00209">
    <property type="entry name" value="DHFR"/>
    <property type="match status" value="1"/>
</dbReference>
<dbReference type="AlphaFoldDB" id="A0A166U6H1"/>
<feature type="domain" description="DHFR" evidence="8">
    <location>
        <begin position="21"/>
        <end position="226"/>
    </location>
</feature>
<evidence type="ECO:0000256" key="2">
    <source>
        <dbReference type="ARBA" id="ARBA00012856"/>
    </source>
</evidence>
<evidence type="ECO:0000259" key="8">
    <source>
        <dbReference type="PROSITE" id="PS51330"/>
    </source>
</evidence>
<dbReference type="GO" id="GO:0046452">
    <property type="term" value="P:dihydrofolate metabolic process"/>
    <property type="evidence" value="ECO:0007669"/>
    <property type="project" value="TreeGrafter"/>
</dbReference>